<dbReference type="InterPro" id="IPR038695">
    <property type="entry name" value="Saro_0823-like_sf"/>
</dbReference>
<sequence length="103" mass="11348">MVARCAVAQTPWTRLRGLLGRELAADAGLWIRPAASIHMFFMGYPIDAVFLDRDDRVVRIVADLAPWRTASCRGARTVVELPAGTAARVGLREGETLRHEPAH</sequence>
<evidence type="ECO:0000313" key="2">
    <source>
        <dbReference type="Proteomes" id="UP000240739"/>
    </source>
</evidence>
<keyword evidence="2" id="KW-1185">Reference proteome</keyword>
<protein>
    <submittedName>
        <fullName evidence="1">DUF192 domain-containing protein</fullName>
    </submittedName>
</protein>
<dbReference type="PANTHER" id="PTHR37953">
    <property type="entry name" value="UPF0127 PROTEIN MJ1496"/>
    <property type="match status" value="1"/>
</dbReference>
<evidence type="ECO:0000313" key="1">
    <source>
        <dbReference type="EMBL" id="PTL60678.1"/>
    </source>
</evidence>
<organism evidence="1 2">
    <name type="scientific">Paraconexibacter algicola</name>
    <dbReference type="NCBI Taxonomy" id="2133960"/>
    <lineage>
        <taxon>Bacteria</taxon>
        <taxon>Bacillati</taxon>
        <taxon>Actinomycetota</taxon>
        <taxon>Thermoleophilia</taxon>
        <taxon>Solirubrobacterales</taxon>
        <taxon>Paraconexibacteraceae</taxon>
        <taxon>Paraconexibacter</taxon>
    </lineage>
</organism>
<dbReference type="Proteomes" id="UP000240739">
    <property type="component" value="Unassembled WGS sequence"/>
</dbReference>
<dbReference type="Pfam" id="PF02643">
    <property type="entry name" value="DUF192"/>
    <property type="match status" value="1"/>
</dbReference>
<gene>
    <name evidence="1" type="ORF">C7Y72_02550</name>
</gene>
<name>A0A2T4UN83_9ACTN</name>
<proteinExistence type="predicted"/>
<dbReference type="EMBL" id="PYYB01000001">
    <property type="protein sequence ID" value="PTL60678.1"/>
    <property type="molecule type" value="Genomic_DNA"/>
</dbReference>
<dbReference type="InterPro" id="IPR003795">
    <property type="entry name" value="DUF192"/>
</dbReference>
<comment type="caution">
    <text evidence="1">The sequence shown here is derived from an EMBL/GenBank/DDBJ whole genome shotgun (WGS) entry which is preliminary data.</text>
</comment>
<accession>A0A2T4UN83</accession>
<dbReference type="AlphaFoldDB" id="A0A2T4UN83"/>
<dbReference type="OrthoDB" id="3177228at2"/>
<dbReference type="Gene3D" id="2.60.120.1140">
    <property type="entry name" value="Protein of unknown function DUF192"/>
    <property type="match status" value="1"/>
</dbReference>
<dbReference type="PANTHER" id="PTHR37953:SF1">
    <property type="entry name" value="UPF0127 PROTEIN MJ1496"/>
    <property type="match status" value="1"/>
</dbReference>
<reference evidence="1 2" key="1">
    <citation type="submission" date="2018-03" db="EMBL/GenBank/DDBJ databases">
        <title>Aquarubrobacter algicola gen. nov., sp. nov., a novel actinobacterium isolated from shallow eutrophic lake during the end of cyanobacterial harmful algal blooms.</title>
        <authorList>
            <person name="Chun S.J."/>
        </authorList>
    </citation>
    <scope>NUCLEOTIDE SEQUENCE [LARGE SCALE GENOMIC DNA]</scope>
    <source>
        <strain evidence="1 2">Seoho-28</strain>
    </source>
</reference>